<dbReference type="InterPro" id="IPR006699">
    <property type="entry name" value="GlpP"/>
</dbReference>
<dbReference type="Proteomes" id="UP000736583">
    <property type="component" value="Unassembled WGS sequence"/>
</dbReference>
<comment type="caution">
    <text evidence="1">The sequence shown here is derived from an EMBL/GenBank/DDBJ whole genome shotgun (WGS) entry which is preliminary data.</text>
</comment>
<proteinExistence type="predicted"/>
<dbReference type="Gene3D" id="3.20.20.70">
    <property type="entry name" value="Aldolase class I"/>
    <property type="match status" value="1"/>
</dbReference>
<evidence type="ECO:0000313" key="2">
    <source>
        <dbReference type="Proteomes" id="UP000736583"/>
    </source>
</evidence>
<evidence type="ECO:0000313" key="1">
    <source>
        <dbReference type="EMBL" id="MBU5590215.1"/>
    </source>
</evidence>
<protein>
    <submittedName>
        <fullName evidence="1">Glycerol-3-phosphate responsive antiterminator</fullName>
    </submittedName>
</protein>
<keyword evidence="2" id="KW-1185">Reference proteome</keyword>
<dbReference type="PANTHER" id="PTHR35787:SF1">
    <property type="entry name" value="GLYCEROL UPTAKE OPERON ANTITERMINATOR REGULATORY PROTEIN"/>
    <property type="match status" value="1"/>
</dbReference>
<sequence length="187" mass="20818">MFDKFKIIPSIRRLKELNVALNSKPDILLLSEVHIGNLPALTSMCHEKNKLVLVNIDMIGGISGDQMGIKLLKDLFKVDGVMSASTMKVNIAKSLGLYTIQRFFLIDSRSYETSLKSLKTSKVDAIEVLPAPMAPHFVKEIRNVKDIPLLAGGFIKDKDTLNSIREAGFDGVTTSERNLWSIENKTK</sequence>
<accession>A0ABS6EVS4</accession>
<dbReference type="PANTHER" id="PTHR35787">
    <property type="entry name" value="GLYCEROL UPTAKE OPERON ANTITERMINATOR REGULATORY PROTEIN"/>
    <property type="match status" value="1"/>
</dbReference>
<dbReference type="Pfam" id="PF04309">
    <property type="entry name" value="G3P_antiterm"/>
    <property type="match status" value="1"/>
</dbReference>
<organism evidence="1 2">
    <name type="scientific">Clostridium simiarum</name>
    <dbReference type="NCBI Taxonomy" id="2841506"/>
    <lineage>
        <taxon>Bacteria</taxon>
        <taxon>Bacillati</taxon>
        <taxon>Bacillota</taxon>
        <taxon>Clostridia</taxon>
        <taxon>Eubacteriales</taxon>
        <taxon>Clostridiaceae</taxon>
        <taxon>Clostridium</taxon>
    </lineage>
</organism>
<dbReference type="SUPFAM" id="SSF110391">
    <property type="entry name" value="GlpP-like"/>
    <property type="match status" value="1"/>
</dbReference>
<gene>
    <name evidence="1" type="ORF">KQI89_00395</name>
</gene>
<dbReference type="PIRSF" id="PIRSF016897">
    <property type="entry name" value="GlpP"/>
    <property type="match status" value="1"/>
</dbReference>
<dbReference type="InterPro" id="IPR013785">
    <property type="entry name" value="Aldolase_TIM"/>
</dbReference>
<reference evidence="1 2" key="1">
    <citation type="submission" date="2021-06" db="EMBL/GenBank/DDBJ databases">
        <authorList>
            <person name="Sun Q."/>
            <person name="Li D."/>
        </authorList>
    </citation>
    <scope>NUCLEOTIDE SEQUENCE [LARGE SCALE GENOMIC DNA]</scope>
    <source>
        <strain evidence="1 2">MSJ-4</strain>
    </source>
</reference>
<name>A0ABS6EVS4_9CLOT</name>
<dbReference type="EMBL" id="JAHLQL010000001">
    <property type="protein sequence ID" value="MBU5590215.1"/>
    <property type="molecule type" value="Genomic_DNA"/>
</dbReference>